<evidence type="ECO:0000313" key="7">
    <source>
        <dbReference type="Proteomes" id="UP001439008"/>
    </source>
</evidence>
<evidence type="ECO:0000256" key="5">
    <source>
        <dbReference type="SAM" id="MobiDB-lite"/>
    </source>
</evidence>
<proteinExistence type="predicted"/>
<reference evidence="6 7" key="1">
    <citation type="journal article" date="2024" name="BMC Biol.">
        <title>Comparative genomics of Ascetosporea gives new insight into the evolutionary basis for animal parasitism in Rhizaria.</title>
        <authorList>
            <person name="Hiltunen Thoren M."/>
            <person name="Onut-Brannstrom I."/>
            <person name="Alfjorden A."/>
            <person name="Peckova H."/>
            <person name="Swords F."/>
            <person name="Hooper C."/>
            <person name="Holzer A.S."/>
            <person name="Bass D."/>
            <person name="Burki F."/>
        </authorList>
    </citation>
    <scope>NUCLEOTIDE SEQUENCE [LARGE SCALE GENOMIC DNA]</scope>
    <source>
        <strain evidence="6">20-A016</strain>
    </source>
</reference>
<sequence length="239" mass="27529">MAEKNLPNFEINIPNRRQRSSKQRTTKSLSEVFGVPSKESSKRVEFKKRNFKKRVDFNRPKDVPILQRKSNDSKEKPKRPLNKQKPIATTKKTTKSIAKIEEESDEKKENDYSDSCESAYPVTISYPPINLALQKLAVKGEKRPFKLAQIIEQSLNSDLQNFKLEELNCEDLFLTGNSPKLKNYMLQLPSLLPLNKTKQTDFDDNKCDINELTEQQLGELLILKNGETKLKIGNVLFDV</sequence>
<organism evidence="6 7">
    <name type="scientific">Bonamia ostreae</name>
    <dbReference type="NCBI Taxonomy" id="126728"/>
    <lineage>
        <taxon>Eukaryota</taxon>
        <taxon>Sar</taxon>
        <taxon>Rhizaria</taxon>
        <taxon>Endomyxa</taxon>
        <taxon>Ascetosporea</taxon>
        <taxon>Haplosporida</taxon>
        <taxon>Bonamia</taxon>
    </lineage>
</organism>
<gene>
    <name evidence="6" type="ORF">MHBO_000222</name>
</gene>
<evidence type="ECO:0000256" key="4">
    <source>
        <dbReference type="ARBA" id="ARBA00023242"/>
    </source>
</evidence>
<dbReference type="PANTHER" id="PTHR13408">
    <property type="entry name" value="DNA-DIRECTED RNA POLYMERASE III"/>
    <property type="match status" value="1"/>
</dbReference>
<evidence type="ECO:0000256" key="3">
    <source>
        <dbReference type="ARBA" id="ARBA00023163"/>
    </source>
</evidence>
<feature type="compositionally biased region" description="Low complexity" evidence="5">
    <location>
        <begin position="87"/>
        <end position="97"/>
    </location>
</feature>
<protein>
    <recommendedName>
        <fullName evidence="8">DNA-directed RNA polymerase III subunit RPC4</fullName>
    </recommendedName>
</protein>
<feature type="compositionally biased region" description="Basic and acidic residues" evidence="5">
    <location>
        <begin position="39"/>
        <end position="62"/>
    </location>
</feature>
<feature type="compositionally biased region" description="Basic residues" evidence="5">
    <location>
        <begin position="16"/>
        <end position="25"/>
    </location>
</feature>
<dbReference type="EMBL" id="JBDODL010000029">
    <property type="protein sequence ID" value="MES1918221.1"/>
    <property type="molecule type" value="Genomic_DNA"/>
</dbReference>
<keyword evidence="3" id="KW-0804">Transcription</keyword>
<accession>A0ABV2AEU6</accession>
<keyword evidence="2" id="KW-0240">DNA-directed RNA polymerase</keyword>
<keyword evidence="4" id="KW-0539">Nucleus</keyword>
<feature type="compositionally biased region" description="Basic and acidic residues" evidence="5">
    <location>
        <begin position="98"/>
        <end position="111"/>
    </location>
</feature>
<name>A0ABV2AEU6_9EUKA</name>
<evidence type="ECO:0008006" key="8">
    <source>
        <dbReference type="Google" id="ProtNLM"/>
    </source>
</evidence>
<evidence type="ECO:0000313" key="6">
    <source>
        <dbReference type="EMBL" id="MES1918221.1"/>
    </source>
</evidence>
<dbReference type="InterPro" id="IPR007811">
    <property type="entry name" value="RPC4"/>
</dbReference>
<evidence type="ECO:0000256" key="2">
    <source>
        <dbReference type="ARBA" id="ARBA00022478"/>
    </source>
</evidence>
<dbReference type="PANTHER" id="PTHR13408:SF0">
    <property type="entry name" value="DNA-DIRECTED RNA POLYMERASE III SUBUNIT RPC4"/>
    <property type="match status" value="1"/>
</dbReference>
<evidence type="ECO:0000256" key="1">
    <source>
        <dbReference type="ARBA" id="ARBA00004123"/>
    </source>
</evidence>
<comment type="subcellular location">
    <subcellularLocation>
        <location evidence="1">Nucleus</location>
    </subcellularLocation>
</comment>
<dbReference type="Proteomes" id="UP001439008">
    <property type="component" value="Unassembled WGS sequence"/>
</dbReference>
<keyword evidence="7" id="KW-1185">Reference proteome</keyword>
<feature type="region of interest" description="Disordered" evidence="5">
    <location>
        <begin position="1"/>
        <end position="113"/>
    </location>
</feature>
<comment type="caution">
    <text evidence="6">The sequence shown here is derived from an EMBL/GenBank/DDBJ whole genome shotgun (WGS) entry which is preliminary data.</text>
</comment>